<keyword evidence="3" id="KW-1003">Cell membrane</keyword>
<dbReference type="InterPro" id="IPR003838">
    <property type="entry name" value="ABC3_permease_C"/>
</dbReference>
<dbReference type="HOGENOM" id="CLU_005531_2_0_7"/>
<dbReference type="PATRIC" id="fig|1429439.4.peg.2317"/>
<evidence type="ECO:0000256" key="4">
    <source>
        <dbReference type="ARBA" id="ARBA00022692"/>
    </source>
</evidence>
<dbReference type="InterPro" id="IPR025857">
    <property type="entry name" value="MacB_PCD"/>
</dbReference>
<feature type="transmembrane region" description="Helical" evidence="7">
    <location>
        <begin position="714"/>
        <end position="732"/>
    </location>
</feature>
<feature type="transmembrane region" description="Helical" evidence="7">
    <location>
        <begin position="317"/>
        <end position="340"/>
    </location>
</feature>
<dbReference type="PROSITE" id="PS51257">
    <property type="entry name" value="PROKAR_LIPOPROTEIN"/>
    <property type="match status" value="1"/>
</dbReference>
<dbReference type="GO" id="GO:0044874">
    <property type="term" value="P:lipoprotein localization to outer membrane"/>
    <property type="evidence" value="ECO:0007669"/>
    <property type="project" value="TreeGrafter"/>
</dbReference>
<comment type="similarity">
    <text evidence="2">Belongs to the ABC-4 integral membrane protein family. LolC/E subfamily.</text>
</comment>
<dbReference type="InterPro" id="IPR051447">
    <property type="entry name" value="Lipoprotein-release_system"/>
</dbReference>
<evidence type="ECO:0000259" key="9">
    <source>
        <dbReference type="Pfam" id="PF12704"/>
    </source>
</evidence>
<keyword evidence="11" id="KW-1185">Reference proteome</keyword>
<accession>W4MA29</accession>
<evidence type="ECO:0000256" key="2">
    <source>
        <dbReference type="ARBA" id="ARBA00005236"/>
    </source>
</evidence>
<comment type="caution">
    <text evidence="10">The sequence shown here is derived from an EMBL/GenBank/DDBJ whole genome shotgun (WGS) entry which is preliminary data.</text>
</comment>
<dbReference type="PANTHER" id="PTHR30489:SF0">
    <property type="entry name" value="LIPOPROTEIN-RELEASING SYSTEM TRANSMEMBRANE PROTEIN LOLE"/>
    <property type="match status" value="1"/>
</dbReference>
<dbReference type="Pfam" id="PF02687">
    <property type="entry name" value="FtsX"/>
    <property type="match status" value="2"/>
</dbReference>
<organism evidence="10 11">
    <name type="scientific">Candidatus Entotheonella gemina</name>
    <dbReference type="NCBI Taxonomy" id="1429439"/>
    <lineage>
        <taxon>Bacteria</taxon>
        <taxon>Pseudomonadati</taxon>
        <taxon>Nitrospinota/Tectimicrobiota group</taxon>
        <taxon>Candidatus Tectimicrobiota</taxon>
        <taxon>Candidatus Entotheonellia</taxon>
        <taxon>Candidatus Entotheonellales</taxon>
        <taxon>Candidatus Entotheonellaceae</taxon>
        <taxon>Candidatus Entotheonella</taxon>
    </lineage>
</organism>
<dbReference type="PANTHER" id="PTHR30489">
    <property type="entry name" value="LIPOPROTEIN-RELEASING SYSTEM TRANSMEMBRANE PROTEIN LOLE"/>
    <property type="match status" value="1"/>
</dbReference>
<evidence type="ECO:0000256" key="1">
    <source>
        <dbReference type="ARBA" id="ARBA00004651"/>
    </source>
</evidence>
<evidence type="ECO:0000256" key="7">
    <source>
        <dbReference type="SAM" id="Phobius"/>
    </source>
</evidence>
<feature type="transmembrane region" description="Helical" evidence="7">
    <location>
        <begin position="654"/>
        <end position="675"/>
    </location>
</feature>
<proteinExistence type="inferred from homology"/>
<dbReference type="AlphaFoldDB" id="W4MA29"/>
<dbReference type="Pfam" id="PF12704">
    <property type="entry name" value="MacB_PCD"/>
    <property type="match status" value="1"/>
</dbReference>
<keyword evidence="4 7" id="KW-0812">Transmembrane</keyword>
<evidence type="ECO:0000259" key="8">
    <source>
        <dbReference type="Pfam" id="PF02687"/>
    </source>
</evidence>
<keyword evidence="5 7" id="KW-1133">Transmembrane helix</keyword>
<feature type="domain" description="MacB-like periplasmic core" evidence="9">
    <location>
        <begin position="26"/>
        <end position="234"/>
    </location>
</feature>
<name>W4MA29_9BACT</name>
<keyword evidence="6 7" id="KW-0472">Membrane</keyword>
<evidence type="ECO:0000313" key="11">
    <source>
        <dbReference type="Proteomes" id="UP000019140"/>
    </source>
</evidence>
<gene>
    <name evidence="10" type="ORF">ETSY2_13535</name>
</gene>
<protein>
    <submittedName>
        <fullName evidence="10">Uncharacterized protein</fullName>
    </submittedName>
</protein>
<feature type="transmembrane region" description="Helical" evidence="7">
    <location>
        <begin position="360"/>
        <end position="381"/>
    </location>
</feature>
<evidence type="ECO:0000256" key="6">
    <source>
        <dbReference type="ARBA" id="ARBA00023136"/>
    </source>
</evidence>
<feature type="domain" description="ABC3 transporter permease C-terminal" evidence="8">
    <location>
        <begin position="661"/>
        <end position="774"/>
    </location>
</feature>
<feature type="domain" description="ABC3 transporter permease C-terminal" evidence="8">
    <location>
        <begin position="273"/>
        <end position="388"/>
    </location>
</feature>
<evidence type="ECO:0000313" key="10">
    <source>
        <dbReference type="EMBL" id="ETX07040.1"/>
    </source>
</evidence>
<dbReference type="GO" id="GO:0098797">
    <property type="term" value="C:plasma membrane protein complex"/>
    <property type="evidence" value="ECO:0007669"/>
    <property type="project" value="TreeGrafter"/>
</dbReference>
<comment type="subcellular location">
    <subcellularLocation>
        <location evidence="1">Cell membrane</location>
        <topology evidence="1">Multi-pass membrane protein</topology>
    </subcellularLocation>
</comment>
<feature type="transmembrane region" description="Helical" evidence="7">
    <location>
        <begin position="21"/>
        <end position="42"/>
    </location>
</feature>
<sequence>MSIKTLDKKLVRDLMQMRGQVLTIGLVVACGVASLVAAMSTYDSLQWMQASYYHESHFAHVFASLKRAPLALQAKIVALPGVAEAEMRVVYDVTLDIPEVAAPAVGRMIALPKSGAPRLNQLHLRRGRLPNPERPEEILINEAFAKAHRFTPDDTLRALINGKYQTLRIVGVALSPEYVFAIRGGVPDDRQFGIIRINHDALTAAFNMEGAFNDVVLRLAPGASRRQVIEHLDELLTPYGSLGAFGRSEQLSHRFLTDEIKQQGTMATTIPPIFVAVAAFLLNVVLTRVVSIQREQIATLKALGYSNRTVALHYMKLVALITLAGIGLGIVLGSGLGRLMTANYVTFFHFPVFLFRVQPWIPLLAGGVTLAAALLAALNAIRRVVWLAPAEAMRPPAPRAYRGSFLERSGLMRALSPQGRMVVRSITSRPLRAFFTVLGIALALPITILGLFWHDAMAHLITMQFTMIDRSDAIVVFTDPVIDRARREIARLPGVMQAEAFRTVPVRLRAGHRSYRTDIMGIGQGAELRRLLDAEQRSIPLPPDGLLLTDRLGERLGVKAGDTITVEVLEGERARRDIVVQAMVNELMGLSAYMELRALRRFLREGETISAVSMAVEAVRANEVYTQLKALPKVATVSVKAVALQSFKDTTATFVLVFTGILTVFAVIIAIGIVYNNARITLAERAWELASLRVLGFTQGEVSRLLLAELSLEILVAIPLGWWLGYQFVAAILAEHQTEMFRIPPIISARSYALAALAIMVSAIVSALIVRRRIDHLDLVEVLKTHE</sequence>
<evidence type="ECO:0000256" key="3">
    <source>
        <dbReference type="ARBA" id="ARBA00022475"/>
    </source>
</evidence>
<dbReference type="Proteomes" id="UP000019140">
    <property type="component" value="Unassembled WGS sequence"/>
</dbReference>
<feature type="transmembrane region" description="Helical" evidence="7">
    <location>
        <begin position="433"/>
        <end position="453"/>
    </location>
</feature>
<feature type="transmembrane region" description="Helical" evidence="7">
    <location>
        <begin position="752"/>
        <end position="770"/>
    </location>
</feature>
<evidence type="ECO:0000256" key="5">
    <source>
        <dbReference type="ARBA" id="ARBA00022989"/>
    </source>
</evidence>
<reference evidence="10 11" key="1">
    <citation type="journal article" date="2014" name="Nature">
        <title>An environmental bacterial taxon with a large and distinct metabolic repertoire.</title>
        <authorList>
            <person name="Wilson M.C."/>
            <person name="Mori T."/>
            <person name="Ruckert C."/>
            <person name="Uria A.R."/>
            <person name="Helf M.J."/>
            <person name="Takada K."/>
            <person name="Gernert C."/>
            <person name="Steffens U.A."/>
            <person name="Heycke N."/>
            <person name="Schmitt S."/>
            <person name="Rinke C."/>
            <person name="Helfrich E.J."/>
            <person name="Brachmann A.O."/>
            <person name="Gurgui C."/>
            <person name="Wakimoto T."/>
            <person name="Kracht M."/>
            <person name="Crusemann M."/>
            <person name="Hentschel U."/>
            <person name="Abe I."/>
            <person name="Matsunaga S."/>
            <person name="Kalinowski J."/>
            <person name="Takeyama H."/>
            <person name="Piel J."/>
        </authorList>
    </citation>
    <scope>NUCLEOTIDE SEQUENCE [LARGE SCALE GENOMIC DNA]</scope>
    <source>
        <strain evidence="11">TSY2</strain>
    </source>
</reference>
<feature type="transmembrane region" description="Helical" evidence="7">
    <location>
        <begin position="270"/>
        <end position="291"/>
    </location>
</feature>
<dbReference type="EMBL" id="AZHX01000542">
    <property type="protein sequence ID" value="ETX07040.1"/>
    <property type="molecule type" value="Genomic_DNA"/>
</dbReference>